<comment type="cofactor">
    <cofactor evidence="1">
        <name>[4Fe-4S] cluster</name>
        <dbReference type="ChEBI" id="CHEBI:49883"/>
    </cofactor>
</comment>
<evidence type="ECO:0000259" key="11">
    <source>
        <dbReference type="SMART" id="SM00478"/>
    </source>
</evidence>
<dbReference type="Proteomes" id="UP001185012">
    <property type="component" value="Unassembled WGS sequence"/>
</dbReference>
<reference evidence="12 13" key="1">
    <citation type="submission" date="2023-07" db="EMBL/GenBank/DDBJ databases">
        <title>Genomic Encyclopedia of Type Strains, Phase IV (KMG-IV): sequencing the most valuable type-strain genomes for metagenomic binning, comparative biology and taxonomic classification.</title>
        <authorList>
            <person name="Goeker M."/>
        </authorList>
    </citation>
    <scope>NUCLEOTIDE SEQUENCE [LARGE SCALE GENOMIC DNA]</scope>
    <source>
        <strain evidence="12 13">DSM 45903</strain>
    </source>
</reference>
<keyword evidence="8" id="KW-0411">Iron-sulfur</keyword>
<evidence type="ECO:0000313" key="12">
    <source>
        <dbReference type="EMBL" id="MDR6224856.1"/>
    </source>
</evidence>
<keyword evidence="12" id="KW-0255">Endonuclease</keyword>
<keyword evidence="9" id="KW-0234">DNA repair</keyword>
<keyword evidence="10" id="KW-0326">Glycosidase</keyword>
<dbReference type="SUPFAM" id="SSF48150">
    <property type="entry name" value="DNA-glycosylase"/>
    <property type="match status" value="1"/>
</dbReference>
<proteinExistence type="inferred from homology"/>
<evidence type="ECO:0000256" key="8">
    <source>
        <dbReference type="ARBA" id="ARBA00023014"/>
    </source>
</evidence>
<dbReference type="InterPro" id="IPR011257">
    <property type="entry name" value="DNA_glycosylase"/>
</dbReference>
<dbReference type="Gene3D" id="1.10.1670.10">
    <property type="entry name" value="Helix-hairpin-Helix base-excision DNA repair enzymes (C-terminal)"/>
    <property type="match status" value="1"/>
</dbReference>
<dbReference type="PROSITE" id="PS00764">
    <property type="entry name" value="ENDONUCLEASE_III_1"/>
    <property type="match status" value="1"/>
</dbReference>
<dbReference type="Gene3D" id="1.10.340.30">
    <property type="entry name" value="Hypothetical protein, domain 2"/>
    <property type="match status" value="1"/>
</dbReference>
<dbReference type="GO" id="GO:0004519">
    <property type="term" value="F:endonuclease activity"/>
    <property type="evidence" value="ECO:0007669"/>
    <property type="project" value="UniProtKB-KW"/>
</dbReference>
<sequence length="228" mass="26058">MESNSLTPDSVRICWELLRRWHPELTTDAWWGVESPFERAVGGVLVQRTTWRQALQALVALREIGWTKPAVLADQEEDALHQRIRPAGFFRAKAATLIRLARWWSQQGGESGLASISDERLRAELLSIHGIGPETADLILSDAFGRATFVTDAYSRRIWSRWLGIPEPDEEAVRQTVRDTLRWPQDLSRLHAWMVELGKAHCRKGRPLCSGCPLWQSCVYYRGEVREG</sequence>
<dbReference type="InterPro" id="IPR003265">
    <property type="entry name" value="HhH-GPD_domain"/>
</dbReference>
<dbReference type="EMBL" id="JAVDQG010000002">
    <property type="protein sequence ID" value="MDR6224856.1"/>
    <property type="molecule type" value="Genomic_DNA"/>
</dbReference>
<keyword evidence="4" id="KW-0479">Metal-binding</keyword>
<organism evidence="12 13">
    <name type="scientific">Desmospora profundinema</name>
    <dbReference type="NCBI Taxonomy" id="1571184"/>
    <lineage>
        <taxon>Bacteria</taxon>
        <taxon>Bacillati</taxon>
        <taxon>Bacillota</taxon>
        <taxon>Bacilli</taxon>
        <taxon>Bacillales</taxon>
        <taxon>Thermoactinomycetaceae</taxon>
        <taxon>Desmospora</taxon>
    </lineage>
</organism>
<dbReference type="SMART" id="SM00478">
    <property type="entry name" value="ENDO3c"/>
    <property type="match status" value="1"/>
</dbReference>
<evidence type="ECO:0000256" key="3">
    <source>
        <dbReference type="ARBA" id="ARBA00022485"/>
    </source>
</evidence>
<dbReference type="RefSeq" id="WP_309862737.1">
    <property type="nucleotide sequence ID" value="NZ_JAVDQG010000002.1"/>
</dbReference>
<evidence type="ECO:0000256" key="9">
    <source>
        <dbReference type="ARBA" id="ARBA00023204"/>
    </source>
</evidence>
<gene>
    <name evidence="12" type="ORF">JOE21_000847</name>
</gene>
<keyword evidence="6" id="KW-0378">Hydrolase</keyword>
<protein>
    <submittedName>
        <fullName evidence="12">Endonuclease-3 related protein</fullName>
    </submittedName>
</protein>
<dbReference type="CDD" id="cd00056">
    <property type="entry name" value="ENDO3c"/>
    <property type="match status" value="1"/>
</dbReference>
<evidence type="ECO:0000256" key="5">
    <source>
        <dbReference type="ARBA" id="ARBA00022763"/>
    </source>
</evidence>
<keyword evidence="12" id="KW-0540">Nuclease</keyword>
<feature type="domain" description="HhH-GPD" evidence="11">
    <location>
        <begin position="45"/>
        <end position="200"/>
    </location>
</feature>
<evidence type="ECO:0000256" key="7">
    <source>
        <dbReference type="ARBA" id="ARBA00023004"/>
    </source>
</evidence>
<dbReference type="PANTHER" id="PTHR10359">
    <property type="entry name" value="A/G-SPECIFIC ADENINE GLYCOSYLASE/ENDONUCLEASE III"/>
    <property type="match status" value="1"/>
</dbReference>
<dbReference type="PANTHER" id="PTHR10359:SF19">
    <property type="entry name" value="DNA REPAIR GLYCOSYLASE MJ1434-RELATED"/>
    <property type="match status" value="1"/>
</dbReference>
<dbReference type="PIRSF" id="PIRSF001435">
    <property type="entry name" value="Nth"/>
    <property type="match status" value="1"/>
</dbReference>
<dbReference type="InterPro" id="IPR023170">
    <property type="entry name" value="HhH_base_excis_C"/>
</dbReference>
<evidence type="ECO:0000256" key="4">
    <source>
        <dbReference type="ARBA" id="ARBA00022723"/>
    </source>
</evidence>
<comment type="similarity">
    <text evidence="2">Belongs to the Nth/MutY family.</text>
</comment>
<evidence type="ECO:0000256" key="2">
    <source>
        <dbReference type="ARBA" id="ARBA00008343"/>
    </source>
</evidence>
<evidence type="ECO:0000313" key="13">
    <source>
        <dbReference type="Proteomes" id="UP001185012"/>
    </source>
</evidence>
<accession>A0ABU1IJJ5</accession>
<comment type="caution">
    <text evidence="12">The sequence shown here is derived from an EMBL/GenBank/DDBJ whole genome shotgun (WGS) entry which is preliminary data.</text>
</comment>
<dbReference type="InterPro" id="IPR004035">
    <property type="entry name" value="Endouclease-III_FeS-bd_BS"/>
</dbReference>
<keyword evidence="13" id="KW-1185">Reference proteome</keyword>
<evidence type="ECO:0000256" key="10">
    <source>
        <dbReference type="ARBA" id="ARBA00023295"/>
    </source>
</evidence>
<dbReference type="Pfam" id="PF00730">
    <property type="entry name" value="HhH-GPD"/>
    <property type="match status" value="1"/>
</dbReference>
<evidence type="ECO:0000256" key="6">
    <source>
        <dbReference type="ARBA" id="ARBA00022801"/>
    </source>
</evidence>
<keyword evidence="7" id="KW-0408">Iron</keyword>
<name>A0ABU1IJJ5_9BACL</name>
<keyword evidence="3" id="KW-0004">4Fe-4S</keyword>
<evidence type="ECO:0000256" key="1">
    <source>
        <dbReference type="ARBA" id="ARBA00001966"/>
    </source>
</evidence>
<keyword evidence="5" id="KW-0227">DNA damage</keyword>